<sequence>MMVFYKRFLHKLSHILVNLTEKKIKCLHLSDPVICRTFIEKHYETISEICFKFAIGIKGLLEKNITEFKEIVKIAFKLVQVNFTEESKVYKEEKMKFYVQRRCEDLQDNKKRFLDSTLNRKRNKIILDRIVIEKDSVKQLIINDGTIEKELIKHYKFFAGKKLNTEEGLKGRWINQYRPKQDINERWYDEVIQPITENEWENTIRQLANDKASGISKISNEMLKHMGLQ</sequence>
<dbReference type="EMBL" id="LLXJ01003799">
    <property type="protein sequence ID" value="PKB96569.1"/>
    <property type="molecule type" value="Genomic_DNA"/>
</dbReference>
<dbReference type="VEuPathDB" id="FungiDB:RhiirFUN_012923"/>
<dbReference type="VEuPathDB" id="FungiDB:FUN_013376"/>
<comment type="caution">
    <text evidence="1">The sequence shown here is derived from an EMBL/GenBank/DDBJ whole genome shotgun (WGS) entry which is preliminary data.</text>
</comment>
<proteinExistence type="predicted"/>
<reference evidence="1 3" key="1">
    <citation type="submission" date="2016-04" db="EMBL/GenBank/DDBJ databases">
        <title>Genome analyses suggest a sexual origin of heterokaryosis in a supposedly ancient asexual fungus.</title>
        <authorList>
            <person name="Ropars J."/>
            <person name="Sedzielewska K."/>
            <person name="Noel J."/>
            <person name="Charron P."/>
            <person name="Farinelli L."/>
            <person name="Marton T."/>
            <person name="Kruger M."/>
            <person name="Pelin A."/>
            <person name="Brachmann A."/>
            <person name="Corradi N."/>
        </authorList>
    </citation>
    <scope>NUCLEOTIDE SEQUENCE [LARGE SCALE GENOMIC DNA]</scope>
    <source>
        <strain evidence="1 3">A5</strain>
    </source>
</reference>
<evidence type="ECO:0000313" key="3">
    <source>
        <dbReference type="Proteomes" id="UP000232722"/>
    </source>
</evidence>
<evidence type="ECO:0000313" key="1">
    <source>
        <dbReference type="EMBL" id="PKB96564.1"/>
    </source>
</evidence>
<dbReference type="VEuPathDB" id="FungiDB:RhiirA1_472714"/>
<dbReference type="AlphaFoldDB" id="A0A2N0NPR0"/>
<accession>A0A2N0NPR0</accession>
<evidence type="ECO:0000313" key="2">
    <source>
        <dbReference type="EMBL" id="PKB96569.1"/>
    </source>
</evidence>
<dbReference type="Proteomes" id="UP000232722">
    <property type="component" value="Unassembled WGS sequence"/>
</dbReference>
<reference evidence="1 3" key="2">
    <citation type="submission" date="2017-09" db="EMBL/GenBank/DDBJ databases">
        <title>Extensive intraspecific genome diversity in a model arbuscular mycorrhizal fungus.</title>
        <authorList>
            <person name="Chen E.C."/>
            <person name="Morin E."/>
            <person name="Beaudet D."/>
            <person name="Noel J."/>
            <person name="Ndikumana S."/>
            <person name="Charron P."/>
            <person name="St-Onge C."/>
            <person name="Giorgi J."/>
            <person name="Grigoriev I.V."/>
            <person name="Roux C."/>
            <person name="Martin F.M."/>
            <person name="Corradi N."/>
        </authorList>
    </citation>
    <scope>NUCLEOTIDE SEQUENCE [LARGE SCALE GENOMIC DNA]</scope>
    <source>
        <strain evidence="1 3">A5</strain>
    </source>
</reference>
<name>A0A2N0NPR0_9GLOM</name>
<organism evidence="1 3">
    <name type="scientific">Rhizophagus irregularis</name>
    <dbReference type="NCBI Taxonomy" id="588596"/>
    <lineage>
        <taxon>Eukaryota</taxon>
        <taxon>Fungi</taxon>
        <taxon>Fungi incertae sedis</taxon>
        <taxon>Mucoromycota</taxon>
        <taxon>Glomeromycotina</taxon>
        <taxon>Glomeromycetes</taxon>
        <taxon>Glomerales</taxon>
        <taxon>Glomeraceae</taxon>
        <taxon>Rhizophagus</taxon>
    </lineage>
</organism>
<gene>
    <name evidence="2" type="ORF">RhiirA5_434620</name>
    <name evidence="1" type="ORF">RhiirA5_434626</name>
</gene>
<dbReference type="EMBL" id="LLXJ01003801">
    <property type="protein sequence ID" value="PKB96564.1"/>
    <property type="molecule type" value="Genomic_DNA"/>
</dbReference>
<protein>
    <submittedName>
        <fullName evidence="1">Uncharacterized protein</fullName>
    </submittedName>
</protein>